<dbReference type="PRINTS" id="PR00258">
    <property type="entry name" value="SPERACTRCPTR"/>
</dbReference>
<dbReference type="Pfam" id="PF00530">
    <property type="entry name" value="SRCR"/>
    <property type="match status" value="1"/>
</dbReference>
<dbReference type="AlphaFoldDB" id="A0A9D4TPX7"/>
<keyword evidence="7" id="KW-1185">Reference proteome</keyword>
<dbReference type="InterPro" id="IPR036772">
    <property type="entry name" value="SRCR-like_dom_sf"/>
</dbReference>
<dbReference type="SUPFAM" id="SSF56487">
    <property type="entry name" value="SRCR-like"/>
    <property type="match status" value="1"/>
</dbReference>
<sequence>MTFTVLVLAACALAPLNCVKGAPPLPDEPFPGDDSVTASTVTLARLQGGTALQGRLETQMGGAWSAICSTGFGGEEARVACRQLGLAGGSVSGVFPKGRLPFAAGNVVCRGNEANLAACKYSLTSACPGGRPVGLVCQSDVSWP</sequence>
<dbReference type="PROSITE" id="PS50287">
    <property type="entry name" value="SRCR_2"/>
    <property type="match status" value="1"/>
</dbReference>
<evidence type="ECO:0000256" key="1">
    <source>
        <dbReference type="ARBA" id="ARBA00022729"/>
    </source>
</evidence>
<evidence type="ECO:0000313" key="6">
    <source>
        <dbReference type="EMBL" id="KAI3431425.1"/>
    </source>
</evidence>
<evidence type="ECO:0000313" key="7">
    <source>
        <dbReference type="Proteomes" id="UP001055712"/>
    </source>
</evidence>
<dbReference type="OrthoDB" id="536948at2759"/>
<dbReference type="SMART" id="SM00202">
    <property type="entry name" value="SR"/>
    <property type="match status" value="1"/>
</dbReference>
<keyword evidence="3" id="KW-1015">Disulfide bond</keyword>
<reference evidence="6" key="1">
    <citation type="journal article" date="2019" name="Plant J.">
        <title>Chlorella vulgaris genome assembly and annotation reveals the molecular basis for metabolic acclimation to high light conditions.</title>
        <authorList>
            <person name="Cecchin M."/>
            <person name="Marcolungo L."/>
            <person name="Rossato M."/>
            <person name="Girolomoni L."/>
            <person name="Cosentino E."/>
            <person name="Cuine S."/>
            <person name="Li-Beisson Y."/>
            <person name="Delledonne M."/>
            <person name="Ballottari M."/>
        </authorList>
    </citation>
    <scope>NUCLEOTIDE SEQUENCE</scope>
    <source>
        <strain evidence="6">211/11P</strain>
    </source>
</reference>
<dbReference type="EMBL" id="SIDB01000006">
    <property type="protein sequence ID" value="KAI3431425.1"/>
    <property type="molecule type" value="Genomic_DNA"/>
</dbReference>
<comment type="caution">
    <text evidence="6">The sequence shown here is derived from an EMBL/GenBank/DDBJ whole genome shotgun (WGS) entry which is preliminary data.</text>
</comment>
<proteinExistence type="predicted"/>
<dbReference type="PANTHER" id="PTHR19331:SF487">
    <property type="entry name" value="SOLUBLE SCAVENGER RECEPTOR CYSTEINE-RICH DOMAIN-CONTAINING PROTEIN SSC5D"/>
    <property type="match status" value="1"/>
</dbReference>
<keyword evidence="1 4" id="KW-0732">Signal</keyword>
<protein>
    <recommendedName>
        <fullName evidence="5">SRCR domain-containing protein</fullName>
    </recommendedName>
</protein>
<dbReference type="Proteomes" id="UP001055712">
    <property type="component" value="Unassembled WGS sequence"/>
</dbReference>
<gene>
    <name evidence="6" type="ORF">D9Q98_004478</name>
</gene>
<dbReference type="GO" id="GO:0016020">
    <property type="term" value="C:membrane"/>
    <property type="evidence" value="ECO:0007669"/>
    <property type="project" value="InterPro"/>
</dbReference>
<dbReference type="InterPro" id="IPR001190">
    <property type="entry name" value="SRCR"/>
</dbReference>
<accession>A0A9D4TPX7</accession>
<feature type="signal peptide" evidence="4">
    <location>
        <begin position="1"/>
        <end position="21"/>
    </location>
</feature>
<dbReference type="PANTHER" id="PTHR19331">
    <property type="entry name" value="SCAVENGER RECEPTOR DOMAIN-CONTAINING"/>
    <property type="match status" value="1"/>
</dbReference>
<dbReference type="Gene3D" id="3.10.250.10">
    <property type="entry name" value="SRCR-like domain"/>
    <property type="match status" value="1"/>
</dbReference>
<keyword evidence="2" id="KW-0677">Repeat</keyword>
<reference evidence="6" key="2">
    <citation type="submission" date="2020-11" db="EMBL/GenBank/DDBJ databases">
        <authorList>
            <person name="Cecchin M."/>
            <person name="Marcolungo L."/>
            <person name="Rossato M."/>
            <person name="Girolomoni L."/>
            <person name="Cosentino E."/>
            <person name="Cuine S."/>
            <person name="Li-Beisson Y."/>
            <person name="Delledonne M."/>
            <person name="Ballottari M."/>
        </authorList>
    </citation>
    <scope>NUCLEOTIDE SEQUENCE</scope>
    <source>
        <strain evidence="6">211/11P</strain>
        <tissue evidence="6">Whole cell</tissue>
    </source>
</reference>
<evidence type="ECO:0000256" key="4">
    <source>
        <dbReference type="SAM" id="SignalP"/>
    </source>
</evidence>
<name>A0A9D4TPX7_CHLVU</name>
<evidence type="ECO:0000259" key="5">
    <source>
        <dbReference type="PROSITE" id="PS50287"/>
    </source>
</evidence>
<feature type="chain" id="PRO_5038715456" description="SRCR domain-containing protein" evidence="4">
    <location>
        <begin position="22"/>
        <end position="144"/>
    </location>
</feature>
<feature type="domain" description="SRCR" evidence="5">
    <location>
        <begin position="44"/>
        <end position="138"/>
    </location>
</feature>
<evidence type="ECO:0000256" key="2">
    <source>
        <dbReference type="ARBA" id="ARBA00022737"/>
    </source>
</evidence>
<organism evidence="6 7">
    <name type="scientific">Chlorella vulgaris</name>
    <name type="common">Green alga</name>
    <dbReference type="NCBI Taxonomy" id="3077"/>
    <lineage>
        <taxon>Eukaryota</taxon>
        <taxon>Viridiplantae</taxon>
        <taxon>Chlorophyta</taxon>
        <taxon>core chlorophytes</taxon>
        <taxon>Trebouxiophyceae</taxon>
        <taxon>Chlorellales</taxon>
        <taxon>Chlorellaceae</taxon>
        <taxon>Chlorella clade</taxon>
        <taxon>Chlorella</taxon>
    </lineage>
</organism>
<evidence type="ECO:0000256" key="3">
    <source>
        <dbReference type="ARBA" id="ARBA00023157"/>
    </source>
</evidence>